<evidence type="ECO:0000259" key="2">
    <source>
        <dbReference type="Pfam" id="PF24968"/>
    </source>
</evidence>
<reference evidence="3" key="1">
    <citation type="submission" date="2023-06" db="EMBL/GenBank/DDBJ databases">
        <title>Genome-scale phylogeny and comparative genomics of the fungal order Sordariales.</title>
        <authorList>
            <consortium name="Lawrence Berkeley National Laboratory"/>
            <person name="Hensen N."/>
            <person name="Bonometti L."/>
            <person name="Westerberg I."/>
            <person name="Brannstrom I.O."/>
            <person name="Guillou S."/>
            <person name="Cros-Aarteil S."/>
            <person name="Calhoun S."/>
            <person name="Haridas S."/>
            <person name="Kuo A."/>
            <person name="Mondo S."/>
            <person name="Pangilinan J."/>
            <person name="Riley R."/>
            <person name="Labutti K."/>
            <person name="Andreopoulos B."/>
            <person name="Lipzen A."/>
            <person name="Chen C."/>
            <person name="Yanf M."/>
            <person name="Daum C."/>
            <person name="Ng V."/>
            <person name="Clum A."/>
            <person name="Steindorff A."/>
            <person name="Ohm R."/>
            <person name="Martin F."/>
            <person name="Silar P."/>
            <person name="Natvig D."/>
            <person name="Lalanne C."/>
            <person name="Gautier V."/>
            <person name="Ament-Velasquez S.L."/>
            <person name="Kruys A."/>
            <person name="Hutchinson M.I."/>
            <person name="Powell A.J."/>
            <person name="Barry K."/>
            <person name="Miller A.N."/>
            <person name="Grigoriev I.V."/>
            <person name="Debuchy R."/>
            <person name="Gladieux P."/>
            <person name="Thoren M.H."/>
            <person name="Johannesson H."/>
        </authorList>
    </citation>
    <scope>NUCLEOTIDE SEQUENCE</scope>
    <source>
        <strain evidence="3">8032-3</strain>
    </source>
</reference>
<dbReference type="EMBL" id="MU839007">
    <property type="protein sequence ID" value="KAK1767940.1"/>
    <property type="molecule type" value="Genomic_DNA"/>
</dbReference>
<organism evidence="3 4">
    <name type="scientific">Phialemonium atrogriseum</name>
    <dbReference type="NCBI Taxonomy" id="1093897"/>
    <lineage>
        <taxon>Eukaryota</taxon>
        <taxon>Fungi</taxon>
        <taxon>Dikarya</taxon>
        <taxon>Ascomycota</taxon>
        <taxon>Pezizomycotina</taxon>
        <taxon>Sordariomycetes</taxon>
        <taxon>Sordariomycetidae</taxon>
        <taxon>Cephalothecales</taxon>
        <taxon>Cephalothecaceae</taxon>
        <taxon>Phialemonium</taxon>
    </lineage>
</organism>
<protein>
    <recommendedName>
        <fullName evidence="2">DUF7770 domain-containing protein</fullName>
    </recommendedName>
</protein>
<feature type="region of interest" description="Disordered" evidence="1">
    <location>
        <begin position="1"/>
        <end position="20"/>
    </location>
</feature>
<dbReference type="Proteomes" id="UP001244011">
    <property type="component" value="Unassembled WGS sequence"/>
</dbReference>
<name>A0AAJ0FP95_9PEZI</name>
<dbReference type="Pfam" id="PF24968">
    <property type="entry name" value="DUF7770"/>
    <property type="match status" value="1"/>
</dbReference>
<evidence type="ECO:0000313" key="3">
    <source>
        <dbReference type="EMBL" id="KAK1767940.1"/>
    </source>
</evidence>
<evidence type="ECO:0000256" key="1">
    <source>
        <dbReference type="SAM" id="MobiDB-lite"/>
    </source>
</evidence>
<dbReference type="RefSeq" id="XP_060284153.1">
    <property type="nucleotide sequence ID" value="XM_060427824.1"/>
</dbReference>
<gene>
    <name evidence="3" type="ORF">QBC33DRAFT_537807</name>
</gene>
<dbReference type="GeneID" id="85311011"/>
<evidence type="ECO:0000313" key="4">
    <source>
        <dbReference type="Proteomes" id="UP001244011"/>
    </source>
</evidence>
<dbReference type="InterPro" id="IPR056672">
    <property type="entry name" value="DUF7770"/>
</dbReference>
<comment type="caution">
    <text evidence="3">The sequence shown here is derived from an EMBL/GenBank/DDBJ whole genome shotgun (WGS) entry which is preliminary data.</text>
</comment>
<sequence length="240" mass="26841">MSLLSRLPVPPGLAGDVQPSRDPVHQRVYNAAELLSIRHLFAPSLFFNNDPAYMRTARVIGSYVAVLPPEDASSEPNRWMLVLKTGQQTTVKIESKQADPLGNTVVCCSDGPHVLEAGELENCARSWALDVRPGSTVGEWLDRLVETGSTRYRLVRGLGFLWWMDYVLHELNSFFLGLHQITDLKSWIRMVWNKDGAAISEMMRTLEKGVWLEMESYLEGAPWRSASVGLCAGPRTNLKA</sequence>
<accession>A0AAJ0FP95</accession>
<dbReference type="AlphaFoldDB" id="A0AAJ0FP95"/>
<keyword evidence="4" id="KW-1185">Reference proteome</keyword>
<feature type="domain" description="DUF7770" evidence="2">
    <location>
        <begin position="71"/>
        <end position="209"/>
    </location>
</feature>
<proteinExistence type="predicted"/>